<gene>
    <name evidence="11" type="primary">VTI1B</name>
</gene>
<dbReference type="GO" id="GO:0005484">
    <property type="term" value="F:SNAP receptor activity"/>
    <property type="evidence" value="ECO:0007669"/>
    <property type="project" value="TreeGrafter"/>
</dbReference>
<evidence type="ECO:0000256" key="4">
    <source>
        <dbReference type="ARBA" id="ARBA00022692"/>
    </source>
</evidence>
<dbReference type="GO" id="GO:0031902">
    <property type="term" value="C:late endosome membrane"/>
    <property type="evidence" value="ECO:0007669"/>
    <property type="project" value="TreeGrafter"/>
</dbReference>
<dbReference type="GO" id="GO:0012507">
    <property type="term" value="C:ER to Golgi transport vesicle membrane"/>
    <property type="evidence" value="ECO:0007669"/>
    <property type="project" value="TreeGrafter"/>
</dbReference>
<organism evidence="11">
    <name type="scientific">Lepeophtheirus salmonis</name>
    <name type="common">Salmon louse</name>
    <name type="synonym">Caligus salmonis</name>
    <dbReference type="NCBI Taxonomy" id="72036"/>
    <lineage>
        <taxon>Eukaryota</taxon>
        <taxon>Metazoa</taxon>
        <taxon>Ecdysozoa</taxon>
        <taxon>Arthropoda</taxon>
        <taxon>Crustacea</taxon>
        <taxon>Multicrustacea</taxon>
        <taxon>Hexanauplia</taxon>
        <taxon>Copepoda</taxon>
        <taxon>Siphonostomatoida</taxon>
        <taxon>Caligidae</taxon>
        <taxon>Lepeophtheirus</taxon>
    </lineage>
</organism>
<dbReference type="PANTHER" id="PTHR21230:SF89">
    <property type="entry name" value="VESICLE TRANSPORT THROUGH INTERACTION WITH T-SNARES HOMOLOG 1B"/>
    <property type="match status" value="1"/>
</dbReference>
<evidence type="ECO:0000256" key="8">
    <source>
        <dbReference type="ARBA" id="ARBA00023136"/>
    </source>
</evidence>
<dbReference type="GO" id="GO:0048280">
    <property type="term" value="P:vesicle fusion with Golgi apparatus"/>
    <property type="evidence" value="ECO:0007669"/>
    <property type="project" value="TreeGrafter"/>
</dbReference>
<dbReference type="FunFam" id="1.20.5.110:FF:000002">
    <property type="entry name" value="Vesicle transport through interaction with t-SNAREsB"/>
    <property type="match status" value="1"/>
</dbReference>
<evidence type="ECO:0000256" key="5">
    <source>
        <dbReference type="ARBA" id="ARBA00022927"/>
    </source>
</evidence>
<dbReference type="AlphaFoldDB" id="D3PI25"/>
<dbReference type="InterPro" id="IPR010989">
    <property type="entry name" value="SNARE"/>
</dbReference>
<keyword evidence="8 9" id="KW-0472">Membrane</keyword>
<evidence type="ECO:0000256" key="3">
    <source>
        <dbReference type="ARBA" id="ARBA00022448"/>
    </source>
</evidence>
<dbReference type="SUPFAM" id="SSF47661">
    <property type="entry name" value="t-snare proteins"/>
    <property type="match status" value="1"/>
</dbReference>
<protein>
    <submittedName>
        <fullName evidence="11">Vesicle transport through interaction with t-SNAREs homolog 1B</fullName>
    </submittedName>
</protein>
<dbReference type="Pfam" id="PF05008">
    <property type="entry name" value="V-SNARE"/>
    <property type="match status" value="1"/>
</dbReference>
<comment type="similarity">
    <text evidence="2">Belongs to the VTI1 family.</text>
</comment>
<comment type="subcellular location">
    <subcellularLocation>
        <location evidence="1">Membrane</location>
        <topology evidence="1">Single-pass type IV membrane protein</topology>
    </subcellularLocation>
</comment>
<name>D3PI25_LEPSM</name>
<proteinExistence type="evidence at transcript level"/>
<dbReference type="GO" id="GO:0005789">
    <property type="term" value="C:endoplasmic reticulum membrane"/>
    <property type="evidence" value="ECO:0007669"/>
    <property type="project" value="TreeGrafter"/>
</dbReference>
<dbReference type="GO" id="GO:0042147">
    <property type="term" value="P:retrograde transport, endosome to Golgi"/>
    <property type="evidence" value="ECO:0007669"/>
    <property type="project" value="TreeGrafter"/>
</dbReference>
<evidence type="ECO:0000256" key="7">
    <source>
        <dbReference type="ARBA" id="ARBA00023054"/>
    </source>
</evidence>
<reference evidence="11" key="1">
    <citation type="submission" date="2010-03" db="EMBL/GenBank/DDBJ databases">
        <title>Atlantic Lepeophtheirus salmonis ESTs and full-length cDNAs.</title>
        <authorList>
            <person name="Yasuike M."/>
            <person name="von Schalburg K."/>
            <person name="Cooper G."/>
            <person name="Leong J."/>
            <person name="Nilsen F."/>
            <person name="Jones S.R.M."/>
            <person name="Koop B.F."/>
        </authorList>
    </citation>
    <scope>NUCLEOTIDE SEQUENCE</scope>
    <source>
        <strain evidence="11">Atlantic form</strain>
        <tissue evidence="11">Mixed tissue</tissue>
    </source>
</reference>
<evidence type="ECO:0000256" key="1">
    <source>
        <dbReference type="ARBA" id="ARBA00004211"/>
    </source>
</evidence>
<dbReference type="GO" id="GO:0016236">
    <property type="term" value="P:macroautophagy"/>
    <property type="evidence" value="ECO:0007669"/>
    <property type="project" value="TreeGrafter"/>
</dbReference>
<dbReference type="SUPFAM" id="SSF58038">
    <property type="entry name" value="SNARE fusion complex"/>
    <property type="match status" value="1"/>
</dbReference>
<dbReference type="GO" id="GO:0000149">
    <property type="term" value="F:SNARE binding"/>
    <property type="evidence" value="ECO:0007669"/>
    <property type="project" value="TreeGrafter"/>
</dbReference>
<evidence type="ECO:0000256" key="9">
    <source>
        <dbReference type="SAM" id="Phobius"/>
    </source>
</evidence>
<dbReference type="GO" id="GO:1903076">
    <property type="term" value="P:regulation of protein localization to plasma membrane"/>
    <property type="evidence" value="ECO:0007669"/>
    <property type="project" value="TreeGrafter"/>
</dbReference>
<evidence type="ECO:0000259" key="10">
    <source>
        <dbReference type="Pfam" id="PF05008"/>
    </source>
</evidence>
<dbReference type="GO" id="GO:0006886">
    <property type="term" value="P:intracellular protein transport"/>
    <property type="evidence" value="ECO:0007669"/>
    <property type="project" value="InterPro"/>
</dbReference>
<dbReference type="Gene3D" id="1.20.5.110">
    <property type="match status" value="1"/>
</dbReference>
<keyword evidence="7" id="KW-0175">Coiled coil</keyword>
<sequence>MSSEKFELAEDELDTLLDKVESTMSKYRLIKTEGRRTDEKRQMSMRLRGHIDEAKKLIDEMEYEARKAPMTFRGSMLSTVRDHREQIAKFQNELSISSFSKLKEDESSSSLDLPSETDDPIRRQILMGAASLDRTTQMVLSSTQVALETEAVGEEIINDLGSQRETLQRTRTRLAETEADLSRSRRILRRIYLGVIQNKICLIFLIIIQIVIIIFILYWKFLRKS</sequence>
<keyword evidence="5" id="KW-0653">Protein transport</keyword>
<evidence type="ECO:0000256" key="2">
    <source>
        <dbReference type="ARBA" id="ARBA00006108"/>
    </source>
</evidence>
<dbReference type="InterPro" id="IPR007705">
    <property type="entry name" value="Vesicle_trsprt_v-SNARE_N"/>
</dbReference>
<dbReference type="GO" id="GO:0006891">
    <property type="term" value="P:intra-Golgi vesicle-mediated transport"/>
    <property type="evidence" value="ECO:0007669"/>
    <property type="project" value="TreeGrafter"/>
</dbReference>
<dbReference type="OrthoDB" id="430637at2759"/>
<dbReference type="GO" id="GO:0031201">
    <property type="term" value="C:SNARE complex"/>
    <property type="evidence" value="ECO:0007669"/>
    <property type="project" value="TreeGrafter"/>
</dbReference>
<dbReference type="EMBL" id="BT121281">
    <property type="protein sequence ID" value="ADD38211.1"/>
    <property type="molecule type" value="mRNA"/>
</dbReference>
<evidence type="ECO:0000313" key="11">
    <source>
        <dbReference type="EMBL" id="ADD38211.1"/>
    </source>
</evidence>
<keyword evidence="4 9" id="KW-0812">Transmembrane</keyword>
<dbReference type="InterPro" id="IPR038407">
    <property type="entry name" value="v-SNARE_N_sf"/>
</dbReference>
<evidence type="ECO:0000256" key="6">
    <source>
        <dbReference type="ARBA" id="ARBA00022989"/>
    </source>
</evidence>
<dbReference type="GO" id="GO:0006896">
    <property type="term" value="P:Golgi to vacuole transport"/>
    <property type="evidence" value="ECO:0007669"/>
    <property type="project" value="TreeGrafter"/>
</dbReference>
<keyword evidence="3" id="KW-0813">Transport</keyword>
<keyword evidence="6 9" id="KW-1133">Transmembrane helix</keyword>
<feature type="domain" description="Vesicle transport v-SNARE N-terminal" evidence="10">
    <location>
        <begin position="1"/>
        <end position="95"/>
    </location>
</feature>
<dbReference type="PANTHER" id="PTHR21230">
    <property type="entry name" value="VESICLE TRANSPORT V-SNARE PROTEIN VTI1-RELATED"/>
    <property type="match status" value="1"/>
</dbReference>
<dbReference type="Gene3D" id="1.20.58.400">
    <property type="entry name" value="t-snare proteins"/>
    <property type="match status" value="1"/>
</dbReference>
<dbReference type="CDD" id="cd15890">
    <property type="entry name" value="SNARE_Vti1b"/>
    <property type="match status" value="1"/>
</dbReference>
<feature type="transmembrane region" description="Helical" evidence="9">
    <location>
        <begin position="191"/>
        <end position="219"/>
    </location>
</feature>
<dbReference type="Pfam" id="PF12352">
    <property type="entry name" value="V-SNARE_C"/>
    <property type="match status" value="1"/>
</dbReference>
<accession>D3PI25</accession>
<dbReference type="GO" id="GO:0005829">
    <property type="term" value="C:cytosol"/>
    <property type="evidence" value="ECO:0007669"/>
    <property type="project" value="GOC"/>
</dbReference>
<dbReference type="GO" id="GO:0005794">
    <property type="term" value="C:Golgi apparatus"/>
    <property type="evidence" value="ECO:0007669"/>
    <property type="project" value="TreeGrafter"/>
</dbReference>